<name>A0ABR1YDF3_9PEZI</name>
<feature type="compositionally biased region" description="Basic residues" evidence="1">
    <location>
        <begin position="196"/>
        <end position="207"/>
    </location>
</feature>
<gene>
    <name evidence="2" type="ORF">HDK90DRAFT_469881</name>
</gene>
<protein>
    <submittedName>
        <fullName evidence="2">Uncharacterized protein</fullName>
    </submittedName>
</protein>
<proteinExistence type="predicted"/>
<dbReference type="EMBL" id="JBBWRZ010000011">
    <property type="protein sequence ID" value="KAK8226213.1"/>
    <property type="molecule type" value="Genomic_DNA"/>
</dbReference>
<sequence length="350" mass="39718">MPTAKSYPLSSPIETHHPCGCMQYKRTGIPASPSRCLQPQMRPSERPSGKLTALAGYVMVRSKKEARPRHARTEGSRLPSIPILGGHVNYLRPQQVRERPGRERKSWSLRVNHHQRSGSPFTRHSRGIKQRAKYLAAKKWKRAKTAGRALLEKAKRSSQKFRKAIEKLRGCDCRATDETSSSKTEQPRSARDSRRQPSRNKSIRRGRGIINRLAEKTKQASRPIGQRREDLRYAISTSTKLASIRAKADVLRNNARKKCIREKKSIVQRIEKAAAKVETKVLEETGIQMDLAKVCERLGSSREFTEGIKARVNQTERNAGGGKDVLRTTKDEARLWGPRVAPAPEKRWKI</sequence>
<feature type="compositionally biased region" description="Basic and acidic residues" evidence="1">
    <location>
        <begin position="185"/>
        <end position="195"/>
    </location>
</feature>
<comment type="caution">
    <text evidence="2">The sequence shown here is derived from an EMBL/GenBank/DDBJ whole genome shotgun (WGS) entry which is preliminary data.</text>
</comment>
<evidence type="ECO:0000313" key="2">
    <source>
        <dbReference type="EMBL" id="KAK8226213.1"/>
    </source>
</evidence>
<feature type="region of interest" description="Disordered" evidence="1">
    <location>
        <begin position="98"/>
        <end position="129"/>
    </location>
</feature>
<evidence type="ECO:0000256" key="1">
    <source>
        <dbReference type="SAM" id="MobiDB-lite"/>
    </source>
</evidence>
<accession>A0ABR1YDF3</accession>
<evidence type="ECO:0000313" key="3">
    <source>
        <dbReference type="Proteomes" id="UP001492380"/>
    </source>
</evidence>
<organism evidence="2 3">
    <name type="scientific">Phyllosticta capitalensis</name>
    <dbReference type="NCBI Taxonomy" id="121624"/>
    <lineage>
        <taxon>Eukaryota</taxon>
        <taxon>Fungi</taxon>
        <taxon>Dikarya</taxon>
        <taxon>Ascomycota</taxon>
        <taxon>Pezizomycotina</taxon>
        <taxon>Dothideomycetes</taxon>
        <taxon>Dothideomycetes incertae sedis</taxon>
        <taxon>Botryosphaeriales</taxon>
        <taxon>Phyllostictaceae</taxon>
        <taxon>Phyllosticta</taxon>
    </lineage>
</organism>
<keyword evidence="3" id="KW-1185">Reference proteome</keyword>
<reference evidence="2 3" key="1">
    <citation type="submission" date="2024-04" db="EMBL/GenBank/DDBJ databases">
        <title>Phyllosticta paracitricarpa is synonymous to the EU quarantine fungus P. citricarpa based on phylogenomic analyses.</title>
        <authorList>
            <consortium name="Lawrence Berkeley National Laboratory"/>
            <person name="Van Ingen-Buijs V.A."/>
            <person name="Van Westerhoven A.C."/>
            <person name="Haridas S."/>
            <person name="Skiadas P."/>
            <person name="Martin F."/>
            <person name="Groenewald J.Z."/>
            <person name="Crous P.W."/>
            <person name="Seidl M.F."/>
        </authorList>
    </citation>
    <scope>NUCLEOTIDE SEQUENCE [LARGE SCALE GENOMIC DNA]</scope>
    <source>
        <strain evidence="2 3">CBS 123374</strain>
    </source>
</reference>
<feature type="region of interest" description="Disordered" evidence="1">
    <location>
        <begin position="173"/>
        <end position="223"/>
    </location>
</feature>
<dbReference type="Proteomes" id="UP001492380">
    <property type="component" value="Unassembled WGS sequence"/>
</dbReference>